<dbReference type="Proteomes" id="UP001055072">
    <property type="component" value="Unassembled WGS sequence"/>
</dbReference>
<gene>
    <name evidence="1" type="ORF">BDY19DRAFT_746964</name>
</gene>
<comment type="caution">
    <text evidence="1">The sequence shown here is derived from an EMBL/GenBank/DDBJ whole genome shotgun (WGS) entry which is preliminary data.</text>
</comment>
<reference evidence="1" key="1">
    <citation type="journal article" date="2021" name="Environ. Microbiol.">
        <title>Gene family expansions and transcriptome signatures uncover fungal adaptations to wood decay.</title>
        <authorList>
            <person name="Hage H."/>
            <person name="Miyauchi S."/>
            <person name="Viragh M."/>
            <person name="Drula E."/>
            <person name="Min B."/>
            <person name="Chaduli D."/>
            <person name="Navarro D."/>
            <person name="Favel A."/>
            <person name="Norest M."/>
            <person name="Lesage-Meessen L."/>
            <person name="Balint B."/>
            <person name="Merenyi Z."/>
            <person name="de Eugenio L."/>
            <person name="Morin E."/>
            <person name="Martinez A.T."/>
            <person name="Baldrian P."/>
            <person name="Stursova M."/>
            <person name="Martinez M.J."/>
            <person name="Novotny C."/>
            <person name="Magnuson J.K."/>
            <person name="Spatafora J.W."/>
            <person name="Maurice S."/>
            <person name="Pangilinan J."/>
            <person name="Andreopoulos W."/>
            <person name="LaButti K."/>
            <person name="Hundley H."/>
            <person name="Na H."/>
            <person name="Kuo A."/>
            <person name="Barry K."/>
            <person name="Lipzen A."/>
            <person name="Henrissat B."/>
            <person name="Riley R."/>
            <person name="Ahrendt S."/>
            <person name="Nagy L.G."/>
            <person name="Grigoriev I.V."/>
            <person name="Martin F."/>
            <person name="Rosso M.N."/>
        </authorList>
    </citation>
    <scope>NUCLEOTIDE SEQUENCE</scope>
    <source>
        <strain evidence="1">CBS 384.51</strain>
    </source>
</reference>
<dbReference type="EMBL" id="MU274986">
    <property type="protein sequence ID" value="KAI0083160.1"/>
    <property type="molecule type" value="Genomic_DNA"/>
</dbReference>
<sequence>MDELTSETAPEPHNLETHMQETRTRGLPQLEQTLTTKILRERICFRIPAWGISQRPLSHAKPLHQHHHPLASPYSDSTAPLPNSDNISPPPTSDNTAPPSTSNREAGYMPVGNRQLTVDAMLFPRLVECLIWVILPKPENTQRSSLERRVGMVERQAPPWYEE</sequence>
<keyword evidence="2" id="KW-1185">Reference proteome</keyword>
<accession>A0ACB8TMJ3</accession>
<proteinExistence type="predicted"/>
<evidence type="ECO:0000313" key="1">
    <source>
        <dbReference type="EMBL" id="KAI0083160.1"/>
    </source>
</evidence>
<evidence type="ECO:0000313" key="2">
    <source>
        <dbReference type="Proteomes" id="UP001055072"/>
    </source>
</evidence>
<name>A0ACB8TMJ3_9APHY</name>
<protein>
    <submittedName>
        <fullName evidence="1">Uncharacterized protein</fullName>
    </submittedName>
</protein>
<organism evidence="1 2">
    <name type="scientific">Irpex rosettiformis</name>
    <dbReference type="NCBI Taxonomy" id="378272"/>
    <lineage>
        <taxon>Eukaryota</taxon>
        <taxon>Fungi</taxon>
        <taxon>Dikarya</taxon>
        <taxon>Basidiomycota</taxon>
        <taxon>Agaricomycotina</taxon>
        <taxon>Agaricomycetes</taxon>
        <taxon>Polyporales</taxon>
        <taxon>Irpicaceae</taxon>
        <taxon>Irpex</taxon>
    </lineage>
</organism>